<sequence>MNLGNVVTANLINGLSVPNQIVLLSQLQQFQTLQQLNLIGPQQVQQVVGVLGQGFASNGGVIAIVGRRDEESHTAVEV</sequence>
<accession>A0A2S4KLX9</accession>
<name>A0A2S4KLX9_9HYPO</name>
<reference evidence="1 2" key="1">
    <citation type="submission" date="2018-01" db="EMBL/GenBank/DDBJ databases">
        <title>Harnessing the power of phylogenomics to disentangle the directionality and signatures of interkingdom host jumping in the parasitic fungal genus Tolypocladium.</title>
        <authorList>
            <person name="Quandt C.A."/>
            <person name="Patterson W."/>
            <person name="Spatafora J.W."/>
        </authorList>
    </citation>
    <scope>NUCLEOTIDE SEQUENCE [LARGE SCALE GENOMIC DNA]</scope>
    <source>
        <strain evidence="1 2">NRBC 100945</strain>
    </source>
</reference>
<protein>
    <submittedName>
        <fullName evidence="1">Uncharacterized protein</fullName>
    </submittedName>
</protein>
<dbReference type="AlphaFoldDB" id="A0A2S4KLX9"/>
<comment type="caution">
    <text evidence="1">The sequence shown here is derived from an EMBL/GenBank/DDBJ whole genome shotgun (WGS) entry which is preliminary data.</text>
</comment>
<evidence type="ECO:0000313" key="1">
    <source>
        <dbReference type="EMBL" id="POR31192.1"/>
    </source>
</evidence>
<evidence type="ECO:0000313" key="2">
    <source>
        <dbReference type="Proteomes" id="UP000237481"/>
    </source>
</evidence>
<proteinExistence type="predicted"/>
<dbReference type="Proteomes" id="UP000237481">
    <property type="component" value="Unassembled WGS sequence"/>
</dbReference>
<dbReference type="EMBL" id="PKSG01001074">
    <property type="protein sequence ID" value="POR31192.1"/>
    <property type="molecule type" value="Genomic_DNA"/>
</dbReference>
<keyword evidence="2" id="KW-1185">Reference proteome</keyword>
<gene>
    <name evidence="1" type="ORF">TPAR_08610</name>
</gene>
<organism evidence="1 2">
    <name type="scientific">Tolypocladium paradoxum</name>
    <dbReference type="NCBI Taxonomy" id="94208"/>
    <lineage>
        <taxon>Eukaryota</taxon>
        <taxon>Fungi</taxon>
        <taxon>Dikarya</taxon>
        <taxon>Ascomycota</taxon>
        <taxon>Pezizomycotina</taxon>
        <taxon>Sordariomycetes</taxon>
        <taxon>Hypocreomycetidae</taxon>
        <taxon>Hypocreales</taxon>
        <taxon>Ophiocordycipitaceae</taxon>
        <taxon>Tolypocladium</taxon>
    </lineage>
</organism>